<proteinExistence type="predicted"/>
<evidence type="ECO:0000313" key="2">
    <source>
        <dbReference type="Proteomes" id="UP000001073"/>
    </source>
</evidence>
<dbReference type="Ensembl" id="ENSNLET00000045882.1">
    <property type="protein sequence ID" value="ENSNLEP00000034302.1"/>
    <property type="gene ID" value="ENSNLEG00000015499.2"/>
</dbReference>
<dbReference type="AlphaFoldDB" id="A0A2I3GSS2"/>
<keyword evidence="2" id="KW-1185">Reference proteome</keyword>
<sequence>MEIFSEVSSHFLLQLTELTLNMCLELPTGSLEKSLMISSQVLQIPVANSTKQR</sequence>
<evidence type="ECO:0000313" key="1">
    <source>
        <dbReference type="Ensembl" id="ENSNLEP00000034302.1"/>
    </source>
</evidence>
<protein>
    <submittedName>
        <fullName evidence="1">Histocompatibility minor serpin domain containing</fullName>
    </submittedName>
</protein>
<gene>
    <name evidence="1" type="primary">HMSD</name>
    <name evidence="1" type="synonym">LOC100597644</name>
</gene>
<accession>A0A2I3GSS2</accession>
<reference evidence="1" key="3">
    <citation type="submission" date="2025-09" db="UniProtKB">
        <authorList>
            <consortium name="Ensembl"/>
        </authorList>
    </citation>
    <scope>IDENTIFICATION</scope>
</reference>
<dbReference type="GeneTree" id="ENSGT00940000154519"/>
<dbReference type="Proteomes" id="UP000001073">
    <property type="component" value="Unplaced"/>
</dbReference>
<reference evidence="1" key="2">
    <citation type="submission" date="2025-08" db="UniProtKB">
        <authorList>
            <consortium name="Ensembl"/>
        </authorList>
    </citation>
    <scope>IDENTIFICATION</scope>
</reference>
<reference evidence="1" key="1">
    <citation type="submission" date="2012-10" db="EMBL/GenBank/DDBJ databases">
        <authorList>
            <consortium name="Gibbon Genome Sequencing Consortium"/>
        </authorList>
    </citation>
    <scope>NUCLEOTIDE SEQUENCE [LARGE SCALE GENOMIC DNA]</scope>
</reference>
<name>A0A2I3GSS2_NOMLE</name>
<organism evidence="1 2">
    <name type="scientific">Nomascus leucogenys</name>
    <name type="common">Northern white-cheeked gibbon</name>
    <name type="synonym">Hylobates leucogenys</name>
    <dbReference type="NCBI Taxonomy" id="61853"/>
    <lineage>
        <taxon>Eukaryota</taxon>
        <taxon>Metazoa</taxon>
        <taxon>Chordata</taxon>
        <taxon>Craniata</taxon>
        <taxon>Vertebrata</taxon>
        <taxon>Euteleostomi</taxon>
        <taxon>Mammalia</taxon>
        <taxon>Eutheria</taxon>
        <taxon>Euarchontoglires</taxon>
        <taxon>Primates</taxon>
        <taxon>Haplorrhini</taxon>
        <taxon>Catarrhini</taxon>
        <taxon>Hylobatidae</taxon>
        <taxon>Nomascus</taxon>
    </lineage>
</organism>